<dbReference type="GO" id="GO:0043709">
    <property type="term" value="P:cell adhesion involved in single-species biofilm formation"/>
    <property type="evidence" value="ECO:0007669"/>
    <property type="project" value="TreeGrafter"/>
</dbReference>
<proteinExistence type="predicted"/>
<dbReference type="RefSeq" id="WP_081363993.1">
    <property type="nucleotide sequence ID" value="NZ_CP017672.1"/>
</dbReference>
<accession>A0A219X567</accession>
<dbReference type="InterPro" id="IPR008966">
    <property type="entry name" value="Adhesion_dom_sf"/>
</dbReference>
<feature type="domain" description="Fimbrial-type adhesion" evidence="2">
    <location>
        <begin position="41"/>
        <end position="182"/>
    </location>
</feature>
<dbReference type="PANTHER" id="PTHR33420:SF26">
    <property type="entry name" value="FIMBRIAL SUBUNIT"/>
    <property type="match status" value="1"/>
</dbReference>
<dbReference type="InterPro" id="IPR050263">
    <property type="entry name" value="Bact_Fimbrial_Adh_Pro"/>
</dbReference>
<dbReference type="SUPFAM" id="SSF49401">
    <property type="entry name" value="Bacterial adhesins"/>
    <property type="match status" value="1"/>
</dbReference>
<feature type="transmembrane region" description="Helical" evidence="1">
    <location>
        <begin position="12"/>
        <end position="32"/>
    </location>
</feature>
<evidence type="ECO:0000313" key="3">
    <source>
        <dbReference type="EMBL" id="OZS73037.1"/>
    </source>
</evidence>
<organism evidence="3 4">
    <name type="scientific">Providencia rettgeri</name>
    <dbReference type="NCBI Taxonomy" id="587"/>
    <lineage>
        <taxon>Bacteria</taxon>
        <taxon>Pseudomonadati</taxon>
        <taxon>Pseudomonadota</taxon>
        <taxon>Gammaproteobacteria</taxon>
        <taxon>Enterobacterales</taxon>
        <taxon>Morganellaceae</taxon>
        <taxon>Providencia</taxon>
    </lineage>
</organism>
<reference evidence="3 4" key="1">
    <citation type="submission" date="2017-07" db="EMBL/GenBank/DDBJ databases">
        <title>blaIMP-27 on transferable plasmids in Proteus mirabilis and Providencia rettgeri.</title>
        <authorList>
            <person name="Potter R."/>
        </authorList>
    </citation>
    <scope>NUCLEOTIDE SEQUENCE [LARGE SCALE GENOMIC DNA]</scope>
    <source>
        <strain evidence="3 4">PR1</strain>
    </source>
</reference>
<keyword evidence="1" id="KW-1133">Transmembrane helix</keyword>
<evidence type="ECO:0000259" key="2">
    <source>
        <dbReference type="Pfam" id="PF00419"/>
    </source>
</evidence>
<dbReference type="AlphaFoldDB" id="A0A219X567"/>
<dbReference type="KEGG" id="prg:RB151_P104541"/>
<protein>
    <recommendedName>
        <fullName evidence="2">Fimbrial-type adhesion domain-containing protein</fullName>
    </recommendedName>
</protein>
<sequence>MKKCIKKQYMPFISAVIISVMAFFINVGTSIASNAVKINMTGNLLDFPPCDVYSSDGVGSPIHIHFNEIGIQRIDGNRFKQNWILKVSCDSTLGANVPIELKYNGENSGFDTQALVTDKPGLGIRLYRSDNGSVIELNKPYTLVMSKGGKLDIPLYSVPVKGGKSVLSAGQFTASATLELNYP</sequence>
<evidence type="ECO:0000313" key="4">
    <source>
        <dbReference type="Proteomes" id="UP000216001"/>
    </source>
</evidence>
<dbReference type="PANTHER" id="PTHR33420">
    <property type="entry name" value="FIMBRIAL SUBUNIT ELFA-RELATED"/>
    <property type="match status" value="1"/>
</dbReference>
<dbReference type="InterPro" id="IPR000259">
    <property type="entry name" value="Adhesion_dom_fimbrial"/>
</dbReference>
<evidence type="ECO:0000256" key="1">
    <source>
        <dbReference type="SAM" id="Phobius"/>
    </source>
</evidence>
<keyword evidence="1" id="KW-0812">Transmembrane</keyword>
<comment type="caution">
    <text evidence="3">The sequence shown here is derived from an EMBL/GenBank/DDBJ whole genome shotgun (WGS) entry which is preliminary data.</text>
</comment>
<dbReference type="Pfam" id="PF00419">
    <property type="entry name" value="Fimbrial"/>
    <property type="match status" value="1"/>
</dbReference>
<dbReference type="InterPro" id="IPR036937">
    <property type="entry name" value="Adhesion_dom_fimbrial_sf"/>
</dbReference>
<dbReference type="Gene3D" id="2.60.40.1090">
    <property type="entry name" value="Fimbrial-type adhesion domain"/>
    <property type="match status" value="1"/>
</dbReference>
<dbReference type="EMBL" id="NOWC01000027">
    <property type="protein sequence ID" value="OZS73037.1"/>
    <property type="molecule type" value="Genomic_DNA"/>
</dbReference>
<dbReference type="GO" id="GO:0009289">
    <property type="term" value="C:pilus"/>
    <property type="evidence" value="ECO:0007669"/>
    <property type="project" value="InterPro"/>
</dbReference>
<gene>
    <name evidence="3" type="ORF">CHI95_18760</name>
</gene>
<dbReference type="Proteomes" id="UP000216001">
    <property type="component" value="Unassembled WGS sequence"/>
</dbReference>
<keyword evidence="1" id="KW-0472">Membrane</keyword>
<name>A0A219X567_PRORE</name>